<protein>
    <submittedName>
        <fullName evidence="3">Uncharacterized protein</fullName>
    </submittedName>
</protein>
<sequence length="73" mass="7952">MDLPLTKRRPSGRQIEKRASSGALICISLQSHRRAIIILLGRSRLSQCEPPAASKPRTLQTFEKAATPGQISG</sequence>
<evidence type="ECO:0000313" key="3">
    <source>
        <dbReference type="EMBL" id="KAG0478918.1"/>
    </source>
</evidence>
<comment type="caution">
    <text evidence="3">The sequence shown here is derived from an EMBL/GenBank/DDBJ whole genome shotgun (WGS) entry which is preliminary data.</text>
</comment>
<name>A0A835QVY4_VANPL</name>
<dbReference type="EMBL" id="JADCNL010000006">
    <property type="protein sequence ID" value="KAG0477233.1"/>
    <property type="molecule type" value="Genomic_DNA"/>
</dbReference>
<proteinExistence type="predicted"/>
<gene>
    <name evidence="3" type="ORF">HPP92_013637</name>
    <name evidence="2" type="ORF">HPP92_014074</name>
</gene>
<evidence type="ECO:0000256" key="1">
    <source>
        <dbReference type="SAM" id="MobiDB-lite"/>
    </source>
</evidence>
<feature type="region of interest" description="Disordered" evidence="1">
    <location>
        <begin position="49"/>
        <end position="73"/>
    </location>
</feature>
<dbReference type="Proteomes" id="UP000639772">
    <property type="component" value="Chromosome 6"/>
</dbReference>
<dbReference type="Proteomes" id="UP000636800">
    <property type="component" value="Chromosome 6"/>
</dbReference>
<accession>A0A835QVY4</accession>
<reference evidence="4 5" key="1">
    <citation type="journal article" date="2020" name="Nat. Food">
        <title>A phased Vanilla planifolia genome enables genetic improvement of flavour and production.</title>
        <authorList>
            <person name="Hasing T."/>
            <person name="Tang H."/>
            <person name="Brym M."/>
            <person name="Khazi F."/>
            <person name="Huang T."/>
            <person name="Chambers A.H."/>
        </authorList>
    </citation>
    <scope>NUCLEOTIDE SEQUENCE [LARGE SCALE GENOMIC DNA]</scope>
    <source>
        <tissue evidence="3">Leaf</tissue>
    </source>
</reference>
<evidence type="ECO:0000313" key="4">
    <source>
        <dbReference type="Proteomes" id="UP000636800"/>
    </source>
</evidence>
<dbReference type="EMBL" id="JADCNM010000006">
    <property type="protein sequence ID" value="KAG0478918.1"/>
    <property type="molecule type" value="Genomic_DNA"/>
</dbReference>
<dbReference type="AlphaFoldDB" id="A0A835QVY4"/>
<keyword evidence="4" id="KW-1185">Reference proteome</keyword>
<evidence type="ECO:0000313" key="2">
    <source>
        <dbReference type="EMBL" id="KAG0477233.1"/>
    </source>
</evidence>
<evidence type="ECO:0000313" key="5">
    <source>
        <dbReference type="Proteomes" id="UP000639772"/>
    </source>
</evidence>
<organism evidence="3 5">
    <name type="scientific">Vanilla planifolia</name>
    <name type="common">Vanilla</name>
    <dbReference type="NCBI Taxonomy" id="51239"/>
    <lineage>
        <taxon>Eukaryota</taxon>
        <taxon>Viridiplantae</taxon>
        <taxon>Streptophyta</taxon>
        <taxon>Embryophyta</taxon>
        <taxon>Tracheophyta</taxon>
        <taxon>Spermatophyta</taxon>
        <taxon>Magnoliopsida</taxon>
        <taxon>Liliopsida</taxon>
        <taxon>Asparagales</taxon>
        <taxon>Orchidaceae</taxon>
        <taxon>Vanilloideae</taxon>
        <taxon>Vanilleae</taxon>
        <taxon>Vanilla</taxon>
    </lineage>
</organism>